<feature type="transmembrane region" description="Helical" evidence="7">
    <location>
        <begin position="243"/>
        <end position="266"/>
    </location>
</feature>
<dbReference type="InterPro" id="IPR027417">
    <property type="entry name" value="P-loop_NTPase"/>
</dbReference>
<dbReference type="SUPFAM" id="SSF90123">
    <property type="entry name" value="ABC transporter transmembrane region"/>
    <property type="match status" value="1"/>
</dbReference>
<dbReference type="RefSeq" id="WP_281811220.1">
    <property type="nucleotide sequence ID" value="NZ_BRLB01000001.1"/>
</dbReference>
<dbReference type="PROSITE" id="PS50893">
    <property type="entry name" value="ABC_TRANSPORTER_2"/>
    <property type="match status" value="1"/>
</dbReference>
<keyword evidence="4 10" id="KW-0067">ATP-binding</keyword>
<comment type="subcellular location">
    <subcellularLocation>
        <location evidence="1">Cell membrane</location>
        <topology evidence="1">Multi-pass membrane protein</topology>
    </subcellularLocation>
</comment>
<protein>
    <submittedName>
        <fullName evidence="10">ABC transporter ATP-binding protein</fullName>
    </submittedName>
</protein>
<keyword evidence="6 7" id="KW-0472">Membrane</keyword>
<reference evidence="10" key="1">
    <citation type="submission" date="2022-06" db="EMBL/GenBank/DDBJ databases">
        <title>Vallitalea longa sp. nov., an anaerobic bacterium isolated from marine sediment.</title>
        <authorList>
            <person name="Hirano S."/>
            <person name="Terahara T."/>
            <person name="Mori K."/>
            <person name="Hamada M."/>
            <person name="Matsumoto R."/>
            <person name="Kobayashi T."/>
        </authorList>
    </citation>
    <scope>NUCLEOTIDE SEQUENCE</scope>
    <source>
        <strain evidence="10">SH18-1</strain>
    </source>
</reference>
<evidence type="ECO:0000259" key="8">
    <source>
        <dbReference type="PROSITE" id="PS50893"/>
    </source>
</evidence>
<feature type="domain" description="ABC transmembrane type-1" evidence="9">
    <location>
        <begin position="22"/>
        <end position="305"/>
    </location>
</feature>
<accession>A0A9W5Y966</accession>
<dbReference type="PANTHER" id="PTHR24221">
    <property type="entry name" value="ATP-BINDING CASSETTE SUB-FAMILY B"/>
    <property type="match status" value="1"/>
</dbReference>
<evidence type="ECO:0000256" key="5">
    <source>
        <dbReference type="ARBA" id="ARBA00022989"/>
    </source>
</evidence>
<dbReference type="EMBL" id="BRLB01000001">
    <property type="protein sequence ID" value="GKX27684.1"/>
    <property type="molecule type" value="Genomic_DNA"/>
</dbReference>
<dbReference type="GO" id="GO:0005524">
    <property type="term" value="F:ATP binding"/>
    <property type="evidence" value="ECO:0007669"/>
    <property type="project" value="UniProtKB-KW"/>
</dbReference>
<feature type="transmembrane region" description="Helical" evidence="7">
    <location>
        <begin position="20"/>
        <end position="41"/>
    </location>
</feature>
<dbReference type="InterPro" id="IPR039421">
    <property type="entry name" value="Type_1_exporter"/>
</dbReference>
<evidence type="ECO:0000256" key="4">
    <source>
        <dbReference type="ARBA" id="ARBA00022840"/>
    </source>
</evidence>
<evidence type="ECO:0000256" key="3">
    <source>
        <dbReference type="ARBA" id="ARBA00022741"/>
    </source>
</evidence>
<keyword evidence="11" id="KW-1185">Reference proteome</keyword>
<keyword evidence="5 7" id="KW-1133">Transmembrane helix</keyword>
<dbReference type="Proteomes" id="UP001144256">
    <property type="component" value="Unassembled WGS sequence"/>
</dbReference>
<feature type="transmembrane region" description="Helical" evidence="7">
    <location>
        <begin position="143"/>
        <end position="160"/>
    </location>
</feature>
<name>A0A9W5Y966_9FIRM</name>
<evidence type="ECO:0000313" key="10">
    <source>
        <dbReference type="EMBL" id="GKX27684.1"/>
    </source>
</evidence>
<feature type="transmembrane region" description="Helical" evidence="7">
    <location>
        <begin position="61"/>
        <end position="81"/>
    </location>
</feature>
<dbReference type="Pfam" id="PF00664">
    <property type="entry name" value="ABC_membrane"/>
    <property type="match status" value="1"/>
</dbReference>
<evidence type="ECO:0000256" key="1">
    <source>
        <dbReference type="ARBA" id="ARBA00004651"/>
    </source>
</evidence>
<dbReference type="Pfam" id="PF00005">
    <property type="entry name" value="ABC_tran"/>
    <property type="match status" value="1"/>
</dbReference>
<dbReference type="InterPro" id="IPR036640">
    <property type="entry name" value="ABC1_TM_sf"/>
</dbReference>
<dbReference type="SUPFAM" id="SSF52540">
    <property type="entry name" value="P-loop containing nucleoside triphosphate hydrolases"/>
    <property type="match status" value="1"/>
</dbReference>
<evidence type="ECO:0000259" key="9">
    <source>
        <dbReference type="PROSITE" id="PS50929"/>
    </source>
</evidence>
<dbReference type="PROSITE" id="PS00211">
    <property type="entry name" value="ABC_TRANSPORTER_1"/>
    <property type="match status" value="1"/>
</dbReference>
<evidence type="ECO:0000256" key="7">
    <source>
        <dbReference type="SAM" id="Phobius"/>
    </source>
</evidence>
<dbReference type="InterPro" id="IPR003593">
    <property type="entry name" value="AAA+_ATPase"/>
</dbReference>
<keyword evidence="3" id="KW-0547">Nucleotide-binding</keyword>
<feature type="domain" description="ABC transporter" evidence="8">
    <location>
        <begin position="337"/>
        <end position="571"/>
    </location>
</feature>
<dbReference type="GO" id="GO:0005886">
    <property type="term" value="C:plasma membrane"/>
    <property type="evidence" value="ECO:0007669"/>
    <property type="project" value="UniProtKB-SubCell"/>
</dbReference>
<dbReference type="SMART" id="SM00382">
    <property type="entry name" value="AAA"/>
    <property type="match status" value="1"/>
</dbReference>
<dbReference type="InterPro" id="IPR017871">
    <property type="entry name" value="ABC_transporter-like_CS"/>
</dbReference>
<dbReference type="InterPro" id="IPR003439">
    <property type="entry name" value="ABC_transporter-like_ATP-bd"/>
</dbReference>
<dbReference type="AlphaFoldDB" id="A0A9W5Y966"/>
<keyword evidence="2 7" id="KW-0812">Transmembrane</keyword>
<evidence type="ECO:0000256" key="2">
    <source>
        <dbReference type="ARBA" id="ARBA00022692"/>
    </source>
</evidence>
<sequence>MIRYFQNRYAMSEKGAKDLIKSIIWTVILEISFMVPVVLSFKFLDEYMSVLLNNSNSKDSILYYVIMSIAFFIVMFVIAYFQYNSAYTKIYEESARTRISLAETLRKLPLAFFGKKDIADLSSTIMEDATQIELLFSHSVPQIYASILTVLVMGVLLFFYNWKLFIAVFWVVPVAALVFYLSRKFQDRVQSKLYDVKRDISDKIQEGLDSAHEIKSYNREEAYVDNLNSKLDNYEKHMIKGELLIGAFINLSYVLLKLGLPSVIFYGAYLLSTGSINIFTYLVFLVVSARIYNPIMDVMNNFALLIYLNVRIKRMKEMNGMPRQDGKTQFYPKNYDIEFNNVDFSYQDGVQTLKNVSFKAKQGEVTALVGPSGGGKSTLAKLSARFWDIDKGVITLGGEDISKVDPETLLNNYSIVFQDVTLFNSSVIDNIRIGKKDATDEEVIKAAKLARCHEFINTLPEGYDTLIGENGEKLSGGERQRISIARAMLKDAPIILLDEATASLDTENESKIQNALSELIKNKTVLIIAHRMRTVSGADKIVVIKDGSIEETGTPSQLKEQQGIFASMVETQYKSS</sequence>
<dbReference type="FunFam" id="3.40.50.300:FF:001443">
    <property type="entry name" value="ABC transporter, ATP-binding protein"/>
    <property type="match status" value="1"/>
</dbReference>
<comment type="caution">
    <text evidence="10">The sequence shown here is derived from an EMBL/GenBank/DDBJ whole genome shotgun (WGS) entry which is preliminary data.</text>
</comment>
<dbReference type="GO" id="GO:0140359">
    <property type="term" value="F:ABC-type transporter activity"/>
    <property type="evidence" value="ECO:0007669"/>
    <property type="project" value="InterPro"/>
</dbReference>
<dbReference type="CDD" id="cd07346">
    <property type="entry name" value="ABC_6TM_exporters"/>
    <property type="match status" value="1"/>
</dbReference>
<dbReference type="GO" id="GO:0016887">
    <property type="term" value="F:ATP hydrolysis activity"/>
    <property type="evidence" value="ECO:0007669"/>
    <property type="project" value="InterPro"/>
</dbReference>
<dbReference type="GO" id="GO:0034040">
    <property type="term" value="F:ATPase-coupled lipid transmembrane transporter activity"/>
    <property type="evidence" value="ECO:0007669"/>
    <property type="project" value="TreeGrafter"/>
</dbReference>
<feature type="transmembrane region" description="Helical" evidence="7">
    <location>
        <begin position="166"/>
        <end position="182"/>
    </location>
</feature>
<feature type="transmembrane region" description="Helical" evidence="7">
    <location>
        <begin position="278"/>
        <end position="308"/>
    </location>
</feature>
<evidence type="ECO:0000313" key="11">
    <source>
        <dbReference type="Proteomes" id="UP001144256"/>
    </source>
</evidence>
<proteinExistence type="predicted"/>
<gene>
    <name evidence="10" type="ORF">SH1V18_01640</name>
</gene>
<dbReference type="InterPro" id="IPR011527">
    <property type="entry name" value="ABC1_TM_dom"/>
</dbReference>
<dbReference type="Gene3D" id="3.40.50.300">
    <property type="entry name" value="P-loop containing nucleotide triphosphate hydrolases"/>
    <property type="match status" value="1"/>
</dbReference>
<dbReference type="PANTHER" id="PTHR24221:SF397">
    <property type="entry name" value="ABC TRANSPORTER, ATP-BINDING TRANSMEMBRANE PROTEIN"/>
    <property type="match status" value="1"/>
</dbReference>
<dbReference type="Gene3D" id="1.20.1560.10">
    <property type="entry name" value="ABC transporter type 1, transmembrane domain"/>
    <property type="match status" value="1"/>
</dbReference>
<organism evidence="10 11">
    <name type="scientific">Vallitalea longa</name>
    <dbReference type="NCBI Taxonomy" id="2936439"/>
    <lineage>
        <taxon>Bacteria</taxon>
        <taxon>Bacillati</taxon>
        <taxon>Bacillota</taxon>
        <taxon>Clostridia</taxon>
        <taxon>Lachnospirales</taxon>
        <taxon>Vallitaleaceae</taxon>
        <taxon>Vallitalea</taxon>
    </lineage>
</organism>
<evidence type="ECO:0000256" key="6">
    <source>
        <dbReference type="ARBA" id="ARBA00023136"/>
    </source>
</evidence>
<dbReference type="PROSITE" id="PS50929">
    <property type="entry name" value="ABC_TM1F"/>
    <property type="match status" value="1"/>
</dbReference>